<reference evidence="3" key="2">
    <citation type="journal article" date="2023" name="Int. J. Mol. Sci.">
        <title>De Novo Assembly and Annotation of 11 Diverse Shrub Willow (Salix) Genomes Reveals Novel Gene Organization in Sex-Linked Regions.</title>
        <authorList>
            <person name="Hyden B."/>
            <person name="Feng K."/>
            <person name="Yates T.B."/>
            <person name="Jawdy S."/>
            <person name="Cereghino C."/>
            <person name="Smart L.B."/>
            <person name="Muchero W."/>
        </authorList>
    </citation>
    <scope>NUCLEOTIDE SEQUENCE</scope>
    <source>
        <tissue evidence="3">Shoot tip</tissue>
    </source>
</reference>
<dbReference type="Pfam" id="PF13041">
    <property type="entry name" value="PPR_2"/>
    <property type="match status" value="1"/>
</dbReference>
<dbReference type="InterPro" id="IPR002885">
    <property type="entry name" value="PPR_rpt"/>
</dbReference>
<organism evidence="3 4">
    <name type="scientific">Salix suchowensis</name>
    <dbReference type="NCBI Taxonomy" id="1278906"/>
    <lineage>
        <taxon>Eukaryota</taxon>
        <taxon>Viridiplantae</taxon>
        <taxon>Streptophyta</taxon>
        <taxon>Embryophyta</taxon>
        <taxon>Tracheophyta</taxon>
        <taxon>Spermatophyta</taxon>
        <taxon>Magnoliopsida</taxon>
        <taxon>eudicotyledons</taxon>
        <taxon>Gunneridae</taxon>
        <taxon>Pentapetalae</taxon>
        <taxon>rosids</taxon>
        <taxon>fabids</taxon>
        <taxon>Malpighiales</taxon>
        <taxon>Salicaceae</taxon>
        <taxon>Saliceae</taxon>
        <taxon>Salix</taxon>
    </lineage>
</organism>
<dbReference type="InterPro" id="IPR011990">
    <property type="entry name" value="TPR-like_helical_dom_sf"/>
</dbReference>
<proteinExistence type="predicted"/>
<dbReference type="SUPFAM" id="SSF48452">
    <property type="entry name" value="TPR-like"/>
    <property type="match status" value="1"/>
</dbReference>
<evidence type="ECO:0000256" key="2">
    <source>
        <dbReference type="PROSITE-ProRule" id="PRU00708"/>
    </source>
</evidence>
<evidence type="ECO:0000313" key="4">
    <source>
        <dbReference type="Proteomes" id="UP001141253"/>
    </source>
</evidence>
<reference evidence="3" key="1">
    <citation type="submission" date="2022-10" db="EMBL/GenBank/DDBJ databases">
        <authorList>
            <person name="Hyden B.L."/>
            <person name="Feng K."/>
            <person name="Yates T."/>
            <person name="Jawdy S."/>
            <person name="Smart L.B."/>
            <person name="Muchero W."/>
        </authorList>
    </citation>
    <scope>NUCLEOTIDE SEQUENCE</scope>
    <source>
        <tissue evidence="3">Shoot tip</tissue>
    </source>
</reference>
<evidence type="ECO:0000313" key="3">
    <source>
        <dbReference type="EMBL" id="KAJ6304092.1"/>
    </source>
</evidence>
<evidence type="ECO:0008006" key="5">
    <source>
        <dbReference type="Google" id="ProtNLM"/>
    </source>
</evidence>
<feature type="repeat" description="PPR" evidence="2">
    <location>
        <begin position="75"/>
        <end position="109"/>
    </location>
</feature>
<evidence type="ECO:0000256" key="1">
    <source>
        <dbReference type="ARBA" id="ARBA00022737"/>
    </source>
</evidence>
<dbReference type="InterPro" id="IPR046960">
    <property type="entry name" value="PPR_At4g14850-like_plant"/>
</dbReference>
<dbReference type="PANTHER" id="PTHR47926">
    <property type="entry name" value="PENTATRICOPEPTIDE REPEAT-CONTAINING PROTEIN"/>
    <property type="match status" value="1"/>
</dbReference>
<dbReference type="PANTHER" id="PTHR47926:SF347">
    <property type="entry name" value="PENTATRICOPEPTIDE REPEAT-CONTAINING PROTEIN"/>
    <property type="match status" value="1"/>
</dbReference>
<feature type="repeat" description="PPR" evidence="2">
    <location>
        <begin position="44"/>
        <end position="74"/>
    </location>
</feature>
<name>A0ABQ8ZQA8_9ROSI</name>
<dbReference type="EMBL" id="JAPFFI010000027">
    <property type="protein sequence ID" value="KAJ6304092.1"/>
    <property type="molecule type" value="Genomic_DNA"/>
</dbReference>
<dbReference type="Pfam" id="PF20431">
    <property type="entry name" value="E_motif"/>
    <property type="match status" value="1"/>
</dbReference>
<dbReference type="Gene3D" id="1.25.40.10">
    <property type="entry name" value="Tetratricopeptide repeat domain"/>
    <property type="match status" value="1"/>
</dbReference>
<keyword evidence="4" id="KW-1185">Reference proteome</keyword>
<keyword evidence="1" id="KW-0677">Repeat</keyword>
<dbReference type="PROSITE" id="PS51375">
    <property type="entry name" value="PPR"/>
    <property type="match status" value="2"/>
</dbReference>
<comment type="caution">
    <text evidence="3">The sequence shown here is derived from an EMBL/GenBank/DDBJ whole genome shotgun (WGS) entry which is preliminary data.</text>
</comment>
<protein>
    <recommendedName>
        <fullName evidence="5">Pentatricopeptide repeat-containing protein</fullName>
    </recommendedName>
</protein>
<accession>A0ABQ8ZQA8</accession>
<sequence>MLGENLCPDDHIFPSATKACAILGRCDVGKSVHCLVIKTGYDVDVFVGSSLVDMYAKCGDINESRKVFDEMPQRNVVSWSGMIYGYTQLGEHEEAMRLFKEALLEGLDVNDFTLSSVIRVCGSATLLELGKQCGLIEEAYRIFDEVPIRNLGMWNAMLIACLHVMLSNAYAAAGRYEDAAKARKMLRDRGVKKETGLSWIEEGNRVHKFAAGLESRSRNSIKRLKRGVTFLIHHPTRVIHWYVMVQAEAMWHYFIVHLVTEMIGTEKIGLLSVLF</sequence>
<dbReference type="Proteomes" id="UP001141253">
    <property type="component" value="Chromosome 16"/>
</dbReference>
<dbReference type="NCBIfam" id="TIGR00756">
    <property type="entry name" value="PPR"/>
    <property type="match status" value="2"/>
</dbReference>
<gene>
    <name evidence="3" type="ORF">OIU77_017884</name>
</gene>
<dbReference type="InterPro" id="IPR046848">
    <property type="entry name" value="E_motif"/>
</dbReference>